<protein>
    <submittedName>
        <fullName evidence="6">Adenylate kinase</fullName>
    </submittedName>
</protein>
<dbReference type="Gene3D" id="3.40.50.300">
    <property type="entry name" value="P-loop containing nucleotide triphosphate hydrolases"/>
    <property type="match status" value="1"/>
</dbReference>
<organism evidence="5 6">
    <name type="scientific">Panagrolaimus davidi</name>
    <dbReference type="NCBI Taxonomy" id="227884"/>
    <lineage>
        <taxon>Eukaryota</taxon>
        <taxon>Metazoa</taxon>
        <taxon>Ecdysozoa</taxon>
        <taxon>Nematoda</taxon>
        <taxon>Chromadorea</taxon>
        <taxon>Rhabditida</taxon>
        <taxon>Tylenchina</taxon>
        <taxon>Panagrolaimomorpha</taxon>
        <taxon>Panagrolaimoidea</taxon>
        <taxon>Panagrolaimidae</taxon>
        <taxon>Panagrolaimus</taxon>
    </lineage>
</organism>
<dbReference type="GO" id="GO:0005524">
    <property type="term" value="F:ATP binding"/>
    <property type="evidence" value="ECO:0007669"/>
    <property type="project" value="InterPro"/>
</dbReference>
<keyword evidence="5" id="KW-1185">Reference proteome</keyword>
<dbReference type="InterPro" id="IPR027417">
    <property type="entry name" value="P-loop_NTPase"/>
</dbReference>
<dbReference type="AlphaFoldDB" id="A0A914PWQ2"/>
<evidence type="ECO:0000256" key="1">
    <source>
        <dbReference type="ARBA" id="ARBA00022679"/>
    </source>
</evidence>
<evidence type="ECO:0000256" key="2">
    <source>
        <dbReference type="ARBA" id="ARBA00022741"/>
    </source>
</evidence>
<dbReference type="InterPro" id="IPR000850">
    <property type="entry name" value="Adenylat/UMP-CMP_kin"/>
</dbReference>
<dbReference type="WBParaSite" id="PDA_v2.g19287.t1">
    <property type="protein sequence ID" value="PDA_v2.g19287.t1"/>
    <property type="gene ID" value="PDA_v2.g19287"/>
</dbReference>
<proteinExistence type="inferred from homology"/>
<dbReference type="Pfam" id="PF00406">
    <property type="entry name" value="ADK"/>
    <property type="match status" value="1"/>
</dbReference>
<dbReference type="SUPFAM" id="SSF52540">
    <property type="entry name" value="P-loop containing nucleoside triphosphate hydrolases"/>
    <property type="match status" value="1"/>
</dbReference>
<dbReference type="PANTHER" id="PTHR23359">
    <property type="entry name" value="NUCLEOTIDE KINASE"/>
    <property type="match status" value="1"/>
</dbReference>
<evidence type="ECO:0000313" key="6">
    <source>
        <dbReference type="WBParaSite" id="PDA_v2.g19287.t1"/>
    </source>
</evidence>
<keyword evidence="1 4" id="KW-0808">Transferase</keyword>
<accession>A0A914PWQ2</accession>
<dbReference type="GO" id="GO:0019205">
    <property type="term" value="F:nucleobase-containing compound kinase activity"/>
    <property type="evidence" value="ECO:0007669"/>
    <property type="project" value="InterPro"/>
</dbReference>
<reference evidence="6" key="1">
    <citation type="submission" date="2022-11" db="UniProtKB">
        <authorList>
            <consortium name="WormBaseParasite"/>
        </authorList>
    </citation>
    <scope>IDENTIFICATION</scope>
</reference>
<sequence>MANINRVKIDLAPLKAAKLPVFFIVGGPGSGKGTQCDKIVKKYGLTHLSSGDLLRAEVNAKTEVGVKAKVCAFVLFSNLILEILRQ</sequence>
<comment type="similarity">
    <text evidence="4">Belongs to the adenylate kinase family.</text>
</comment>
<keyword evidence="2" id="KW-0547">Nucleotide-binding</keyword>
<dbReference type="GO" id="GO:0006139">
    <property type="term" value="P:nucleobase-containing compound metabolic process"/>
    <property type="evidence" value="ECO:0007669"/>
    <property type="project" value="InterPro"/>
</dbReference>
<evidence type="ECO:0000313" key="5">
    <source>
        <dbReference type="Proteomes" id="UP000887578"/>
    </source>
</evidence>
<evidence type="ECO:0000256" key="4">
    <source>
        <dbReference type="RuleBase" id="RU003330"/>
    </source>
</evidence>
<dbReference type="Proteomes" id="UP000887578">
    <property type="component" value="Unplaced"/>
</dbReference>
<keyword evidence="3 4" id="KW-0418">Kinase</keyword>
<name>A0A914PWQ2_9BILA</name>
<dbReference type="PRINTS" id="PR00094">
    <property type="entry name" value="ADENYLTKNASE"/>
</dbReference>
<evidence type="ECO:0000256" key="3">
    <source>
        <dbReference type="ARBA" id="ARBA00022777"/>
    </source>
</evidence>